<organism evidence="1 2">
    <name type="scientific">Lachancea dasiensis</name>
    <dbReference type="NCBI Taxonomy" id="1072105"/>
    <lineage>
        <taxon>Eukaryota</taxon>
        <taxon>Fungi</taxon>
        <taxon>Dikarya</taxon>
        <taxon>Ascomycota</taxon>
        <taxon>Saccharomycotina</taxon>
        <taxon>Saccharomycetes</taxon>
        <taxon>Saccharomycetales</taxon>
        <taxon>Saccharomycetaceae</taxon>
        <taxon>Lachancea</taxon>
    </lineage>
</organism>
<evidence type="ECO:0000313" key="1">
    <source>
        <dbReference type="EMBL" id="SCU99505.1"/>
    </source>
</evidence>
<gene>
    <name evidence="1" type="ORF">LADA_0H20186G</name>
</gene>
<keyword evidence="2" id="KW-1185">Reference proteome</keyword>
<dbReference type="EMBL" id="LT598461">
    <property type="protein sequence ID" value="SCU99505.1"/>
    <property type="molecule type" value="Genomic_DNA"/>
</dbReference>
<accession>A0A1G4K6P8</accession>
<dbReference type="Proteomes" id="UP000190274">
    <property type="component" value="Chromosome H"/>
</dbReference>
<dbReference type="AlphaFoldDB" id="A0A1G4K6P8"/>
<evidence type="ECO:0000313" key="2">
    <source>
        <dbReference type="Proteomes" id="UP000190274"/>
    </source>
</evidence>
<sequence>MQTILWRRLLRGPTRIPFPSRFYGSQALNTENTSRSSKFDKSMLKPALVVVLFGSMLTNVMEQERKNEEMENRYALKIQILRDMICRVEKNEKVDPDQELMLVNKLFQRFLKSEFVGLEEDASRVRDSVKPKENTIKRLNGMKASDDDMTSLRDLYEDIMKDVNNEELSLPAETVAAPKLPEMVPQITNSSSEPSSDSTILTDKAALAKEAEAEKERLKYKPETGTHVIVENAGDYSGSADDMKVSKFL</sequence>
<protein>
    <submittedName>
        <fullName evidence="1">LADA_0H20186g1_1</fullName>
    </submittedName>
</protein>
<name>A0A1G4K6P8_9SACH</name>
<reference evidence="1 2" key="1">
    <citation type="submission" date="2016-03" db="EMBL/GenBank/DDBJ databases">
        <authorList>
            <person name="Devillers H."/>
        </authorList>
    </citation>
    <scope>NUCLEOTIDE SEQUENCE [LARGE SCALE GENOMIC DNA]</scope>
    <source>
        <strain evidence="1">CBS 10888</strain>
    </source>
</reference>
<proteinExistence type="predicted"/>
<dbReference type="OrthoDB" id="2253354at2759"/>